<evidence type="ECO:0000256" key="1">
    <source>
        <dbReference type="ARBA" id="ARBA00010088"/>
    </source>
</evidence>
<dbReference type="InterPro" id="IPR005945">
    <property type="entry name" value="Pro_imino_pep"/>
</dbReference>
<sequence length="275" mass="32005">MDTKSSLNELKPNINKILSHKKYKTHYKVYGNLSNKWQIPTILIHGGPGATHKYFKTIIPLVNYIGPIIVYDQIGSGKSKYRYKTSTLTLKDYVNQLINLLKHLKIDKCHLLGHSWGTILALECYLKHPNNVLSIIFYSPTISIKLWQSQANKYLLQMKQNNIANIDIPKQYINKHIGNIKILQKYAQTNQNIYKHLWGESEYNVNGYIKNYNKISALKNIDIPIHYICGKYDTASPKIVKYLSKKTPNSTYKIFNNSRHVAHFDEEQLFQKHII</sequence>
<dbReference type="Pfam" id="PF00561">
    <property type="entry name" value="Abhydrolase_1"/>
    <property type="match status" value="1"/>
</dbReference>
<dbReference type="PANTHER" id="PTHR43798:SF33">
    <property type="entry name" value="HYDROLASE, PUTATIVE (AFU_ORTHOLOGUE AFUA_2G14860)-RELATED"/>
    <property type="match status" value="1"/>
</dbReference>
<keyword evidence="2" id="KW-0378">Hydrolase</keyword>
<dbReference type="SUPFAM" id="SSF53474">
    <property type="entry name" value="alpha/beta-Hydrolases"/>
    <property type="match status" value="1"/>
</dbReference>
<dbReference type="InterPro" id="IPR002410">
    <property type="entry name" value="Peptidase_S33"/>
</dbReference>
<organism evidence="4">
    <name type="scientific">marine metagenome</name>
    <dbReference type="NCBI Taxonomy" id="408172"/>
    <lineage>
        <taxon>unclassified sequences</taxon>
        <taxon>metagenomes</taxon>
        <taxon>ecological metagenomes</taxon>
    </lineage>
</organism>
<dbReference type="GO" id="GO:0006508">
    <property type="term" value="P:proteolysis"/>
    <property type="evidence" value="ECO:0007669"/>
    <property type="project" value="InterPro"/>
</dbReference>
<dbReference type="PRINTS" id="PR00793">
    <property type="entry name" value="PROAMNOPTASE"/>
</dbReference>
<feature type="non-terminal residue" evidence="4">
    <location>
        <position position="275"/>
    </location>
</feature>
<dbReference type="InterPro" id="IPR000073">
    <property type="entry name" value="AB_hydrolase_1"/>
</dbReference>
<dbReference type="PANTHER" id="PTHR43798">
    <property type="entry name" value="MONOACYLGLYCEROL LIPASE"/>
    <property type="match status" value="1"/>
</dbReference>
<evidence type="ECO:0000313" key="4">
    <source>
        <dbReference type="EMBL" id="SVA55397.1"/>
    </source>
</evidence>
<dbReference type="GO" id="GO:0016020">
    <property type="term" value="C:membrane"/>
    <property type="evidence" value="ECO:0007669"/>
    <property type="project" value="TreeGrafter"/>
</dbReference>
<proteinExistence type="inferred from homology"/>
<protein>
    <recommendedName>
        <fullName evidence="3">AB hydrolase-1 domain-containing protein</fullName>
    </recommendedName>
</protein>
<dbReference type="Gene3D" id="3.40.50.1820">
    <property type="entry name" value="alpha/beta hydrolase"/>
    <property type="match status" value="1"/>
</dbReference>
<dbReference type="GO" id="GO:0008233">
    <property type="term" value="F:peptidase activity"/>
    <property type="evidence" value="ECO:0007669"/>
    <property type="project" value="InterPro"/>
</dbReference>
<feature type="domain" description="AB hydrolase-1" evidence="3">
    <location>
        <begin position="42"/>
        <end position="266"/>
    </location>
</feature>
<name>A0A381WU01_9ZZZZ</name>
<dbReference type="AlphaFoldDB" id="A0A381WU01"/>
<dbReference type="InterPro" id="IPR050266">
    <property type="entry name" value="AB_hydrolase_sf"/>
</dbReference>
<evidence type="ECO:0000259" key="3">
    <source>
        <dbReference type="Pfam" id="PF00561"/>
    </source>
</evidence>
<accession>A0A381WU01</accession>
<dbReference type="PIRSF" id="PIRSF005539">
    <property type="entry name" value="Pept_S33_TRI_F1"/>
    <property type="match status" value="1"/>
</dbReference>
<dbReference type="EMBL" id="UINC01012725">
    <property type="protein sequence ID" value="SVA55397.1"/>
    <property type="molecule type" value="Genomic_DNA"/>
</dbReference>
<gene>
    <name evidence="4" type="ORF">METZ01_LOCUS108251</name>
</gene>
<dbReference type="InterPro" id="IPR029058">
    <property type="entry name" value="AB_hydrolase_fold"/>
</dbReference>
<reference evidence="4" key="1">
    <citation type="submission" date="2018-05" db="EMBL/GenBank/DDBJ databases">
        <authorList>
            <person name="Lanie J.A."/>
            <person name="Ng W.-L."/>
            <person name="Kazmierczak K.M."/>
            <person name="Andrzejewski T.M."/>
            <person name="Davidsen T.M."/>
            <person name="Wayne K.J."/>
            <person name="Tettelin H."/>
            <person name="Glass J.I."/>
            <person name="Rusch D."/>
            <person name="Podicherti R."/>
            <person name="Tsui H.-C.T."/>
            <person name="Winkler M.E."/>
        </authorList>
    </citation>
    <scope>NUCLEOTIDE SEQUENCE</scope>
</reference>
<evidence type="ECO:0000256" key="2">
    <source>
        <dbReference type="ARBA" id="ARBA00022801"/>
    </source>
</evidence>
<comment type="similarity">
    <text evidence="1">Belongs to the peptidase S33 family.</text>
</comment>